<evidence type="ECO:0000313" key="2">
    <source>
        <dbReference type="Proteomes" id="UP000692954"/>
    </source>
</evidence>
<dbReference type="Proteomes" id="UP000692954">
    <property type="component" value="Unassembled WGS sequence"/>
</dbReference>
<sequence length="147" mass="17539">MCNYLLIQVMITDLNYYYKYQVLIPLLKKQNVFDQIRLTLKQNLNKQIINTIVRLGKNSFKSVIDQNIRRAVLTKIGQVFSTEQNIHWKIYVHLIDSDFTCLQNDDQQQQQNTHKSDINIIILKINTCKLSSLQINEKHRKKEKEIY</sequence>
<keyword evidence="2" id="KW-1185">Reference proteome</keyword>
<gene>
    <name evidence="1" type="ORF">PSON_ATCC_30995.1.T0870089</name>
</gene>
<comment type="caution">
    <text evidence="1">The sequence shown here is derived from an EMBL/GenBank/DDBJ whole genome shotgun (WGS) entry which is preliminary data.</text>
</comment>
<organism evidence="1 2">
    <name type="scientific">Paramecium sonneborni</name>
    <dbReference type="NCBI Taxonomy" id="65129"/>
    <lineage>
        <taxon>Eukaryota</taxon>
        <taxon>Sar</taxon>
        <taxon>Alveolata</taxon>
        <taxon>Ciliophora</taxon>
        <taxon>Intramacronucleata</taxon>
        <taxon>Oligohymenophorea</taxon>
        <taxon>Peniculida</taxon>
        <taxon>Parameciidae</taxon>
        <taxon>Paramecium</taxon>
    </lineage>
</organism>
<dbReference type="AlphaFoldDB" id="A0A8S1PUH6"/>
<reference evidence="1" key="1">
    <citation type="submission" date="2021-01" db="EMBL/GenBank/DDBJ databases">
        <authorList>
            <consortium name="Genoscope - CEA"/>
            <person name="William W."/>
        </authorList>
    </citation>
    <scope>NUCLEOTIDE SEQUENCE</scope>
</reference>
<proteinExistence type="predicted"/>
<dbReference type="EMBL" id="CAJJDN010000087">
    <property type="protein sequence ID" value="CAD8106651.1"/>
    <property type="molecule type" value="Genomic_DNA"/>
</dbReference>
<name>A0A8S1PUH6_9CILI</name>
<protein>
    <submittedName>
        <fullName evidence="1">Uncharacterized protein</fullName>
    </submittedName>
</protein>
<evidence type="ECO:0000313" key="1">
    <source>
        <dbReference type="EMBL" id="CAD8106651.1"/>
    </source>
</evidence>
<accession>A0A8S1PUH6</accession>